<evidence type="ECO:0000313" key="7">
    <source>
        <dbReference type="EnsemblMetazoa" id="tetur12g02570.1"/>
    </source>
</evidence>
<dbReference type="EMBL" id="CAEY01000114">
    <property type="status" value="NOT_ANNOTATED_CDS"/>
    <property type="molecule type" value="Genomic_DNA"/>
</dbReference>
<dbReference type="GO" id="GO:0005634">
    <property type="term" value="C:nucleus"/>
    <property type="evidence" value="ECO:0007669"/>
    <property type="project" value="UniProtKB-SubCell"/>
</dbReference>
<dbReference type="AlphaFoldDB" id="T1KIU2"/>
<keyword evidence="3" id="KW-0677">Repeat</keyword>
<dbReference type="Proteomes" id="UP000015104">
    <property type="component" value="Unassembled WGS sequence"/>
</dbReference>
<protein>
    <submittedName>
        <fullName evidence="7">Uncharacterized protein</fullName>
    </submittedName>
</protein>
<dbReference type="GO" id="GO:0000978">
    <property type="term" value="F:RNA polymerase II cis-regulatory region sequence-specific DNA binding"/>
    <property type="evidence" value="ECO:0007669"/>
    <property type="project" value="TreeGrafter"/>
</dbReference>
<dbReference type="PANTHER" id="PTHR10032:SF271">
    <property type="entry name" value="RH12261P-RELATED"/>
    <property type="match status" value="1"/>
</dbReference>
<dbReference type="HOGENOM" id="CLU_937893_0_0_1"/>
<evidence type="ECO:0000256" key="3">
    <source>
        <dbReference type="ARBA" id="ARBA00022737"/>
    </source>
</evidence>
<evidence type="ECO:0000313" key="8">
    <source>
        <dbReference type="Proteomes" id="UP000015104"/>
    </source>
</evidence>
<keyword evidence="8" id="KW-1185">Reference proteome</keyword>
<keyword evidence="2" id="KW-0479">Metal-binding</keyword>
<keyword evidence="4" id="KW-0863">Zinc-finger</keyword>
<evidence type="ECO:0000256" key="5">
    <source>
        <dbReference type="ARBA" id="ARBA00022833"/>
    </source>
</evidence>
<reference evidence="8" key="1">
    <citation type="submission" date="2011-08" db="EMBL/GenBank/DDBJ databases">
        <authorList>
            <person name="Rombauts S."/>
        </authorList>
    </citation>
    <scope>NUCLEOTIDE SEQUENCE</scope>
    <source>
        <strain evidence="8">London</strain>
    </source>
</reference>
<evidence type="ECO:0000256" key="4">
    <source>
        <dbReference type="ARBA" id="ARBA00022771"/>
    </source>
</evidence>
<dbReference type="eggNOG" id="KOG3576">
    <property type="taxonomic scope" value="Eukaryota"/>
</dbReference>
<dbReference type="EnsemblMetazoa" id="tetur12g02570.1">
    <property type="protein sequence ID" value="tetur12g02570.1"/>
    <property type="gene ID" value="tetur12g02570"/>
</dbReference>
<comment type="subcellular location">
    <subcellularLocation>
        <location evidence="1">Nucleus</location>
    </subcellularLocation>
</comment>
<keyword evidence="5" id="KW-0862">Zinc</keyword>
<sequence length="297" mass="34733">MCLNNHRLLLINRVPQVTREWIQLAIHMILKTINTSNHLVIWLYNPKLHTTIRTLQMTIHWTQHFHHTNLMFRWTLEQGRPLQCDHFHGISHTYAYKERRTKLYACEECGNTTDQPESHYLHLKQNHPYSPALAKFYDKDISNLMILIFLLLNENINSLANLNKEKGREVLILVPKKCGCPLIAQDVLLITQLNRYQKQTLSLLRGINKVNAQSYYLSRGCRRLLKQCCCNCINCFTRGYHVLLSSIKLTAITAIPQLVVNELKQFLSIVHIVCHIKERQLKHCPVKVFLGFTLGFD</sequence>
<organism evidence="7 8">
    <name type="scientific">Tetranychus urticae</name>
    <name type="common">Two-spotted spider mite</name>
    <dbReference type="NCBI Taxonomy" id="32264"/>
    <lineage>
        <taxon>Eukaryota</taxon>
        <taxon>Metazoa</taxon>
        <taxon>Ecdysozoa</taxon>
        <taxon>Arthropoda</taxon>
        <taxon>Chelicerata</taxon>
        <taxon>Arachnida</taxon>
        <taxon>Acari</taxon>
        <taxon>Acariformes</taxon>
        <taxon>Trombidiformes</taxon>
        <taxon>Prostigmata</taxon>
        <taxon>Eleutherengona</taxon>
        <taxon>Raphignathae</taxon>
        <taxon>Tetranychoidea</taxon>
        <taxon>Tetranychidae</taxon>
        <taxon>Tetranychus</taxon>
    </lineage>
</organism>
<evidence type="ECO:0000256" key="6">
    <source>
        <dbReference type="ARBA" id="ARBA00023242"/>
    </source>
</evidence>
<dbReference type="GO" id="GO:0009913">
    <property type="term" value="P:epidermal cell differentiation"/>
    <property type="evidence" value="ECO:0007669"/>
    <property type="project" value="TreeGrafter"/>
</dbReference>
<name>T1KIU2_TETUR</name>
<reference evidence="7" key="2">
    <citation type="submission" date="2015-06" db="UniProtKB">
        <authorList>
            <consortium name="EnsemblMetazoa"/>
        </authorList>
    </citation>
    <scope>IDENTIFICATION</scope>
</reference>
<dbReference type="GO" id="GO:0008270">
    <property type="term" value="F:zinc ion binding"/>
    <property type="evidence" value="ECO:0007669"/>
    <property type="project" value="UniProtKB-KW"/>
</dbReference>
<keyword evidence="6" id="KW-0539">Nucleus</keyword>
<evidence type="ECO:0000256" key="1">
    <source>
        <dbReference type="ARBA" id="ARBA00004123"/>
    </source>
</evidence>
<proteinExistence type="predicted"/>
<evidence type="ECO:0000256" key="2">
    <source>
        <dbReference type="ARBA" id="ARBA00022723"/>
    </source>
</evidence>
<accession>T1KIU2</accession>
<dbReference type="PANTHER" id="PTHR10032">
    <property type="entry name" value="ZINC FINGER PROTEIN WITH KRAB AND SCAN DOMAINS"/>
    <property type="match status" value="1"/>
</dbReference>
<dbReference type="InterPro" id="IPR027756">
    <property type="entry name" value="Ovo-like"/>
</dbReference>
<dbReference type="GO" id="GO:0000981">
    <property type="term" value="F:DNA-binding transcription factor activity, RNA polymerase II-specific"/>
    <property type="evidence" value="ECO:0007669"/>
    <property type="project" value="TreeGrafter"/>
</dbReference>